<dbReference type="RefSeq" id="XP_001746311.1">
    <property type="nucleotide sequence ID" value="XM_001746259.1"/>
</dbReference>
<evidence type="ECO:0000256" key="3">
    <source>
        <dbReference type="ARBA" id="ARBA00022989"/>
    </source>
</evidence>
<comment type="subcellular location">
    <subcellularLocation>
        <location evidence="1">Membrane</location>
        <topology evidence="1">Multi-pass membrane protein</topology>
    </subcellularLocation>
</comment>
<dbReference type="FunCoup" id="A9V0U8">
    <property type="interactions" value="556"/>
</dbReference>
<evidence type="ECO:0008006" key="9">
    <source>
        <dbReference type="Google" id="ProtNLM"/>
    </source>
</evidence>
<keyword evidence="8" id="KW-1185">Reference proteome</keyword>
<evidence type="ECO:0000256" key="1">
    <source>
        <dbReference type="ARBA" id="ARBA00004141"/>
    </source>
</evidence>
<evidence type="ECO:0000256" key="2">
    <source>
        <dbReference type="ARBA" id="ARBA00022692"/>
    </source>
</evidence>
<accession>A9V0U8</accession>
<keyword evidence="3 5" id="KW-1133">Transmembrane helix</keyword>
<organism evidence="7 8">
    <name type="scientific">Monosiga brevicollis</name>
    <name type="common">Choanoflagellate</name>
    <dbReference type="NCBI Taxonomy" id="81824"/>
    <lineage>
        <taxon>Eukaryota</taxon>
        <taxon>Choanoflagellata</taxon>
        <taxon>Craspedida</taxon>
        <taxon>Salpingoecidae</taxon>
        <taxon>Monosiga</taxon>
    </lineage>
</organism>
<keyword evidence="2 5" id="KW-0812">Transmembrane</keyword>
<evidence type="ECO:0000313" key="8">
    <source>
        <dbReference type="Proteomes" id="UP000001357"/>
    </source>
</evidence>
<dbReference type="Pfam" id="PF01027">
    <property type="entry name" value="Bax1-I"/>
    <property type="match status" value="1"/>
</dbReference>
<feature type="transmembrane region" description="Helical" evidence="5">
    <location>
        <begin position="155"/>
        <end position="174"/>
    </location>
</feature>
<dbReference type="PANTHER" id="PTHR23291">
    <property type="entry name" value="BAX INHIBITOR-RELATED"/>
    <property type="match status" value="1"/>
</dbReference>
<feature type="transmembrane region" description="Helical" evidence="5">
    <location>
        <begin position="58"/>
        <end position="79"/>
    </location>
</feature>
<dbReference type="GO" id="GO:0005262">
    <property type="term" value="F:calcium channel activity"/>
    <property type="evidence" value="ECO:0000318"/>
    <property type="project" value="GO_Central"/>
</dbReference>
<name>A9V0U8_MONBE</name>
<evidence type="ECO:0000256" key="5">
    <source>
        <dbReference type="RuleBase" id="RU004379"/>
    </source>
</evidence>
<dbReference type="OMA" id="MGDVIGM"/>
<dbReference type="STRING" id="81824.A9V0U8"/>
<dbReference type="KEGG" id="mbr:MONBRDRAFT_25917"/>
<dbReference type="GeneID" id="5891709"/>
<dbReference type="InParanoid" id="A9V0U8"/>
<feature type="compositionally biased region" description="Polar residues" evidence="6">
    <location>
        <begin position="1"/>
        <end position="20"/>
    </location>
</feature>
<protein>
    <recommendedName>
        <fullName evidence="9">Transmembrane BAX inhibitor motif-containing protein 4</fullName>
    </recommendedName>
</protein>
<evidence type="ECO:0000256" key="4">
    <source>
        <dbReference type="ARBA" id="ARBA00023136"/>
    </source>
</evidence>
<dbReference type="GO" id="GO:0016020">
    <property type="term" value="C:membrane"/>
    <property type="evidence" value="ECO:0000318"/>
    <property type="project" value="GO_Central"/>
</dbReference>
<gene>
    <name evidence="7" type="ORF">MONBRDRAFT_25917</name>
</gene>
<evidence type="ECO:0000256" key="6">
    <source>
        <dbReference type="SAM" id="MobiDB-lite"/>
    </source>
</evidence>
<dbReference type="InterPro" id="IPR006214">
    <property type="entry name" value="Bax_inhibitor_1-related"/>
</dbReference>
<proteinExistence type="inferred from homology"/>
<dbReference type="GO" id="GO:0030968">
    <property type="term" value="P:endoplasmic reticulum unfolded protein response"/>
    <property type="evidence" value="ECO:0000318"/>
    <property type="project" value="GO_Central"/>
</dbReference>
<dbReference type="eggNOG" id="KOG2322">
    <property type="taxonomic scope" value="Eukaryota"/>
</dbReference>
<feature type="transmembrane region" description="Helical" evidence="5">
    <location>
        <begin position="186"/>
        <end position="206"/>
    </location>
</feature>
<reference evidence="7 8" key="1">
    <citation type="journal article" date="2008" name="Nature">
        <title>The genome of the choanoflagellate Monosiga brevicollis and the origin of metazoans.</title>
        <authorList>
            <consortium name="JGI Sequencing"/>
            <person name="King N."/>
            <person name="Westbrook M.J."/>
            <person name="Young S.L."/>
            <person name="Kuo A."/>
            <person name="Abedin M."/>
            <person name="Chapman J."/>
            <person name="Fairclough S."/>
            <person name="Hellsten U."/>
            <person name="Isogai Y."/>
            <person name="Letunic I."/>
            <person name="Marr M."/>
            <person name="Pincus D."/>
            <person name="Putnam N."/>
            <person name="Rokas A."/>
            <person name="Wright K.J."/>
            <person name="Zuzow R."/>
            <person name="Dirks W."/>
            <person name="Good M."/>
            <person name="Goodstein D."/>
            <person name="Lemons D."/>
            <person name="Li W."/>
            <person name="Lyons J.B."/>
            <person name="Morris A."/>
            <person name="Nichols S."/>
            <person name="Richter D.J."/>
            <person name="Salamov A."/>
            <person name="Bork P."/>
            <person name="Lim W.A."/>
            <person name="Manning G."/>
            <person name="Miller W.T."/>
            <person name="McGinnis W."/>
            <person name="Shapiro H."/>
            <person name="Tjian R."/>
            <person name="Grigoriev I.V."/>
            <person name="Rokhsar D."/>
        </authorList>
    </citation>
    <scope>NUCLEOTIDE SEQUENCE [LARGE SCALE GENOMIC DNA]</scope>
    <source>
        <strain evidence="8">MX1 / ATCC 50154</strain>
    </source>
</reference>
<feature type="region of interest" description="Disordered" evidence="6">
    <location>
        <begin position="1"/>
        <end position="29"/>
    </location>
</feature>
<keyword evidence="4 5" id="KW-0472">Membrane</keyword>
<dbReference type="PANTHER" id="PTHR23291:SF50">
    <property type="entry name" value="PROTEIN LIFEGUARD 4"/>
    <property type="match status" value="1"/>
</dbReference>
<feature type="transmembrane region" description="Helical" evidence="5">
    <location>
        <begin position="212"/>
        <end position="230"/>
    </location>
</feature>
<evidence type="ECO:0000313" key="7">
    <source>
        <dbReference type="EMBL" id="EDQ88698.1"/>
    </source>
</evidence>
<feature type="transmembrane region" description="Helical" evidence="5">
    <location>
        <begin position="123"/>
        <end position="143"/>
    </location>
</feature>
<feature type="transmembrane region" description="Helical" evidence="5">
    <location>
        <begin position="91"/>
        <end position="111"/>
    </location>
</feature>
<comment type="similarity">
    <text evidence="5">Belongs to the BI1 family.</text>
</comment>
<dbReference type="AlphaFoldDB" id="A9V0U8"/>
<sequence length="268" mass="29598">MATGSQQKEGKQFQSQSMGTSDHRHAATPSAPAADDFMYGVHVASCHLKVRMAFLRKVYGIVCAQLLCTTLMAAFFVSSPTVKTFVQSSPTIYTLASWVMIGLTVALMVFRKSSPLNYQLLTAFVRTTHASCASMTLVTSYVVGTTVTFYELPVVIEAALLTSVITVGLTAFAFQTKHDFTFLNSFLVTGLWLMIGISLIMWFFPPSSTVELAYSVIGALLFSAFIVVDTQLMLNKLSPEEYILCAINLYLDIINLFLEILRIMSKRN</sequence>
<dbReference type="Proteomes" id="UP000001357">
    <property type="component" value="Unassembled WGS sequence"/>
</dbReference>
<dbReference type="EMBL" id="CH991553">
    <property type="protein sequence ID" value="EDQ88698.1"/>
    <property type="molecule type" value="Genomic_DNA"/>
</dbReference>